<dbReference type="PANTHER" id="PTHR13902">
    <property type="entry name" value="SERINE/THREONINE-PROTEIN KINASE WNK WITH NO LYSINE -RELATED"/>
    <property type="match status" value="1"/>
</dbReference>
<dbReference type="SUPFAM" id="SSF56112">
    <property type="entry name" value="Protein kinase-like (PK-like)"/>
    <property type="match status" value="1"/>
</dbReference>
<evidence type="ECO:0000256" key="3">
    <source>
        <dbReference type="ARBA" id="ARBA00022527"/>
    </source>
</evidence>
<feature type="compositionally biased region" description="Basic and acidic residues" evidence="10">
    <location>
        <begin position="203"/>
        <end position="214"/>
    </location>
</feature>
<feature type="region of interest" description="Disordered" evidence="10">
    <location>
        <begin position="574"/>
        <end position="702"/>
    </location>
</feature>
<comment type="cofactor">
    <cofactor evidence="1">
        <name>Mg(2+)</name>
        <dbReference type="ChEBI" id="CHEBI:18420"/>
    </cofactor>
</comment>
<dbReference type="InterPro" id="IPR011009">
    <property type="entry name" value="Kinase-like_dom_sf"/>
</dbReference>
<dbReference type="InterPro" id="IPR008271">
    <property type="entry name" value="Ser/Thr_kinase_AS"/>
</dbReference>
<dbReference type="Gene3D" id="3.10.20.90">
    <property type="entry name" value="Phosphatidylinositol 3-kinase Catalytic Subunit, Chain A, domain 1"/>
    <property type="match status" value="1"/>
</dbReference>
<dbReference type="Pfam" id="PF00069">
    <property type="entry name" value="Pkinase"/>
    <property type="match status" value="1"/>
</dbReference>
<dbReference type="InterPro" id="IPR000719">
    <property type="entry name" value="Prot_kinase_dom"/>
</dbReference>
<organism evidence="12 13">
    <name type="scientific">Acanthaster planci</name>
    <name type="common">Crown-of-thorns starfish</name>
    <dbReference type="NCBI Taxonomy" id="133434"/>
    <lineage>
        <taxon>Eukaryota</taxon>
        <taxon>Metazoa</taxon>
        <taxon>Echinodermata</taxon>
        <taxon>Eleutherozoa</taxon>
        <taxon>Asterozoa</taxon>
        <taxon>Asteroidea</taxon>
        <taxon>Valvatacea</taxon>
        <taxon>Valvatida</taxon>
        <taxon>Acanthasteridae</taxon>
        <taxon>Acanthaster</taxon>
    </lineage>
</organism>
<comment type="catalytic activity">
    <reaction evidence="8">
        <text>L-threonyl-[protein] + ATP = O-phospho-L-threonyl-[protein] + ADP + H(+)</text>
        <dbReference type="Rhea" id="RHEA:46608"/>
        <dbReference type="Rhea" id="RHEA-COMP:11060"/>
        <dbReference type="Rhea" id="RHEA-COMP:11605"/>
        <dbReference type="ChEBI" id="CHEBI:15378"/>
        <dbReference type="ChEBI" id="CHEBI:30013"/>
        <dbReference type="ChEBI" id="CHEBI:30616"/>
        <dbReference type="ChEBI" id="CHEBI:61977"/>
        <dbReference type="ChEBI" id="CHEBI:456216"/>
        <dbReference type="EC" id="2.7.11.1"/>
    </reaction>
</comment>
<dbReference type="InterPro" id="IPR050588">
    <property type="entry name" value="WNK_Ser-Thr_kinase"/>
</dbReference>
<gene>
    <name evidence="13" type="primary">LOC110988235</name>
</gene>
<feature type="region of interest" description="Disordered" evidence="10">
    <location>
        <begin position="72"/>
        <end position="147"/>
    </location>
</feature>
<accession>A0A8B7ZPA8</accession>
<keyword evidence="3" id="KW-0723">Serine/threonine-protein kinase</keyword>
<evidence type="ECO:0000256" key="5">
    <source>
        <dbReference type="ARBA" id="ARBA00022741"/>
    </source>
</evidence>
<dbReference type="GeneID" id="110988235"/>
<evidence type="ECO:0000256" key="9">
    <source>
        <dbReference type="ARBA" id="ARBA00048679"/>
    </source>
</evidence>
<feature type="compositionally biased region" description="Basic and acidic residues" evidence="10">
    <location>
        <begin position="579"/>
        <end position="588"/>
    </location>
</feature>
<evidence type="ECO:0000256" key="8">
    <source>
        <dbReference type="ARBA" id="ARBA00047899"/>
    </source>
</evidence>
<evidence type="ECO:0000256" key="2">
    <source>
        <dbReference type="ARBA" id="ARBA00012513"/>
    </source>
</evidence>
<evidence type="ECO:0000256" key="10">
    <source>
        <dbReference type="SAM" id="MobiDB-lite"/>
    </source>
</evidence>
<dbReference type="Pfam" id="PF12202">
    <property type="entry name" value="OSR1_C"/>
    <property type="match status" value="1"/>
</dbReference>
<dbReference type="FunFam" id="1.10.510.10:FF:000006">
    <property type="entry name" value="Serine/threonine-protein kinase WNK1 isoform 2"/>
    <property type="match status" value="1"/>
</dbReference>
<dbReference type="OMA" id="TICEPED"/>
<dbReference type="GO" id="GO:0004674">
    <property type="term" value="F:protein serine/threonine kinase activity"/>
    <property type="evidence" value="ECO:0007669"/>
    <property type="project" value="UniProtKB-KW"/>
</dbReference>
<reference evidence="13" key="1">
    <citation type="submission" date="2025-08" db="UniProtKB">
        <authorList>
            <consortium name="RefSeq"/>
        </authorList>
    </citation>
    <scope>IDENTIFICATION</scope>
</reference>
<feature type="compositionally biased region" description="Basic and acidic residues" evidence="10">
    <location>
        <begin position="131"/>
        <end position="147"/>
    </location>
</feature>
<dbReference type="SMART" id="SM00220">
    <property type="entry name" value="S_TKc"/>
    <property type="match status" value="1"/>
</dbReference>
<comment type="catalytic activity">
    <reaction evidence="9">
        <text>L-seryl-[protein] + ATP = O-phospho-L-seryl-[protein] + ADP + H(+)</text>
        <dbReference type="Rhea" id="RHEA:17989"/>
        <dbReference type="Rhea" id="RHEA-COMP:9863"/>
        <dbReference type="Rhea" id="RHEA-COMP:11604"/>
        <dbReference type="ChEBI" id="CHEBI:15378"/>
        <dbReference type="ChEBI" id="CHEBI:29999"/>
        <dbReference type="ChEBI" id="CHEBI:30616"/>
        <dbReference type="ChEBI" id="CHEBI:83421"/>
        <dbReference type="ChEBI" id="CHEBI:456216"/>
        <dbReference type="EC" id="2.7.11.1"/>
    </reaction>
</comment>
<dbReference type="PROSITE" id="PS00108">
    <property type="entry name" value="PROTEIN_KINASE_ST"/>
    <property type="match status" value="1"/>
</dbReference>
<dbReference type="Gene3D" id="1.10.510.10">
    <property type="entry name" value="Transferase(Phosphotransferase) domain 1"/>
    <property type="match status" value="1"/>
</dbReference>
<dbReference type="CDD" id="cd13983">
    <property type="entry name" value="STKc_WNK"/>
    <property type="match status" value="1"/>
</dbReference>
<feature type="region of interest" description="Disordered" evidence="10">
    <location>
        <begin position="195"/>
        <end position="214"/>
    </location>
</feature>
<keyword evidence="7" id="KW-0067">ATP-binding</keyword>
<evidence type="ECO:0000313" key="12">
    <source>
        <dbReference type="Proteomes" id="UP000694845"/>
    </source>
</evidence>
<dbReference type="OrthoDB" id="4062651at2759"/>
<dbReference type="AlphaFoldDB" id="A0A8B7ZPA8"/>
<keyword evidence="5" id="KW-0547">Nucleotide-binding</keyword>
<evidence type="ECO:0000256" key="6">
    <source>
        <dbReference type="ARBA" id="ARBA00022777"/>
    </source>
</evidence>
<dbReference type="GO" id="GO:0005524">
    <property type="term" value="F:ATP binding"/>
    <property type="evidence" value="ECO:0007669"/>
    <property type="project" value="UniProtKB-KW"/>
</dbReference>
<dbReference type="RefSeq" id="XP_022107254.1">
    <property type="nucleotide sequence ID" value="XM_022251562.1"/>
</dbReference>
<name>A0A8B7ZPA8_ACAPL</name>
<dbReference type="Proteomes" id="UP000694845">
    <property type="component" value="Unplaced"/>
</dbReference>
<dbReference type="KEGG" id="aplc:110988235"/>
<dbReference type="Gene3D" id="3.30.200.20">
    <property type="entry name" value="Phosphorylase Kinase, domain 1"/>
    <property type="match status" value="1"/>
</dbReference>
<dbReference type="InterPro" id="IPR024678">
    <property type="entry name" value="Kinase_OSR1/WNK_CCT"/>
</dbReference>
<feature type="domain" description="Protein kinase" evidence="11">
    <location>
        <begin position="231"/>
        <end position="490"/>
    </location>
</feature>
<evidence type="ECO:0000256" key="7">
    <source>
        <dbReference type="ARBA" id="ARBA00022840"/>
    </source>
</evidence>
<keyword evidence="12" id="KW-1185">Reference proteome</keyword>
<feature type="compositionally biased region" description="Low complexity" evidence="10">
    <location>
        <begin position="604"/>
        <end position="655"/>
    </location>
</feature>
<evidence type="ECO:0000259" key="11">
    <source>
        <dbReference type="PROSITE" id="PS50011"/>
    </source>
</evidence>
<keyword evidence="4" id="KW-0808">Transferase</keyword>
<feature type="region of interest" description="Disordered" evidence="10">
    <location>
        <begin position="1"/>
        <end position="51"/>
    </location>
</feature>
<dbReference type="EC" id="2.7.11.1" evidence="2"/>
<evidence type="ECO:0000313" key="13">
    <source>
        <dbReference type="RefSeq" id="XP_022107254.1"/>
    </source>
</evidence>
<sequence>MSEKEKSQETAQQHGRGVRRQVISNGVASPAERVKHNSRGKSPVQAEEPAPLAVPLINGEVHPVSVHRSPGHVNLAIRNGRPEVEAIQTSNLKDNDPQSSHSSSVLPKEEFRIDGDLKNVPPTDTQALTRTVDDKDPSEGDKDLKEDKVLGLGKRQKSVTICEPEDVVAKTEQFVLEKVENDLNKENAQTVPVGISSDATDVSGKEEELKDGTEVEKDDKAVDKSPNGRFMKYDIEVGRGSFKTVYKGLDTETGVAVAWCELQDRKLNRVERMRFKEEAEMLKGLSHPNIVSFFDYWEVQNPRGRKHIVLVTELMTSGTLKTYLKRFSGVRIKVLRSWCKQILKGLHFLHTRSPPVIHRDLKCDNIFITGTSGSVKIGDLGLATLKKTSFAKSVIGTPEFMAPEMYEEHYDESVDVYAFGMCMLEMATSEYPYMECTNAAQIYRRVTTGVRPASFDKVTDPKMKEIIDRSTRRNKEERYSIQDLLKHEFFEDTGFRVELVEDNNTDNIQLQLRVEDPKKRRDKHKDNEALQFAFYLQKDEPEKVAAEMVRSGFLNEEDLRVVTKIIRDRIAAVKKNRREKQEKEKETEVEGSSNVTTQDSGLGSSSLSDSSKSQSISSSSSQQQQQQQLQQTKQQSSQQQQSQVAQPVSQQQQQQGVPAVPVTTSGQQQQQPPPPPQQQQQQPQITQNQQQQQQVQLPHIFF</sequence>
<keyword evidence="6" id="KW-0418">Kinase</keyword>
<feature type="compositionally biased region" description="Polar residues" evidence="10">
    <location>
        <begin position="87"/>
        <end position="105"/>
    </location>
</feature>
<protein>
    <recommendedName>
        <fullName evidence="2">non-specific serine/threonine protein kinase</fullName>
        <ecNumber evidence="2">2.7.11.1</ecNumber>
    </recommendedName>
</protein>
<feature type="compositionally biased region" description="Basic and acidic residues" evidence="10">
    <location>
        <begin position="107"/>
        <end position="117"/>
    </location>
</feature>
<evidence type="ECO:0000256" key="4">
    <source>
        <dbReference type="ARBA" id="ARBA00022679"/>
    </source>
</evidence>
<feature type="compositionally biased region" description="Polar residues" evidence="10">
    <location>
        <begin position="591"/>
        <end position="603"/>
    </location>
</feature>
<evidence type="ECO:0000256" key="1">
    <source>
        <dbReference type="ARBA" id="ARBA00001946"/>
    </source>
</evidence>
<proteinExistence type="predicted"/>
<feature type="compositionally biased region" description="Low complexity" evidence="10">
    <location>
        <begin position="678"/>
        <end position="702"/>
    </location>
</feature>
<dbReference type="FunFam" id="3.30.200.20:FF:000010">
    <property type="entry name" value="Serine/threonine-protein kinase WNK1 isoform 2"/>
    <property type="match status" value="1"/>
</dbReference>
<dbReference type="PROSITE" id="PS50011">
    <property type="entry name" value="PROTEIN_KINASE_DOM"/>
    <property type="match status" value="1"/>
</dbReference>